<feature type="domain" description="Peptidase S8/S53" evidence="12">
    <location>
        <begin position="141"/>
        <end position="572"/>
    </location>
</feature>
<evidence type="ECO:0000256" key="3">
    <source>
        <dbReference type="ARBA" id="ARBA00022525"/>
    </source>
</evidence>
<dbReference type="InterPro" id="IPR041469">
    <property type="entry name" value="Subtilisin-like_FN3"/>
</dbReference>
<gene>
    <name evidence="16" type="ORF">P3X46_034198</name>
</gene>
<evidence type="ECO:0000256" key="2">
    <source>
        <dbReference type="ARBA" id="ARBA00011073"/>
    </source>
</evidence>
<evidence type="ECO:0000256" key="1">
    <source>
        <dbReference type="ARBA" id="ARBA00004613"/>
    </source>
</evidence>
<feature type="domain" description="Subtilisin-like protease fibronectin type-III" evidence="15">
    <location>
        <begin position="646"/>
        <end position="741"/>
    </location>
</feature>
<accession>A0ABQ9KAS3</accession>
<dbReference type="PROSITE" id="PS00136">
    <property type="entry name" value="SUBTILASE_ASP"/>
    <property type="match status" value="1"/>
</dbReference>
<dbReference type="InterPro" id="IPR010259">
    <property type="entry name" value="S8pro/Inhibitor_I9"/>
</dbReference>
<dbReference type="Pfam" id="PF17766">
    <property type="entry name" value="fn3_6"/>
    <property type="match status" value="1"/>
</dbReference>
<keyword evidence="4 9" id="KW-0645">Protease</keyword>
<evidence type="ECO:0000256" key="7">
    <source>
        <dbReference type="ARBA" id="ARBA00022825"/>
    </source>
</evidence>
<feature type="active site" description="Charge relay system" evidence="9">
    <location>
        <position position="150"/>
    </location>
</feature>
<dbReference type="InterPro" id="IPR023828">
    <property type="entry name" value="Peptidase_S8_Ser-AS"/>
</dbReference>
<dbReference type="Proteomes" id="UP001174677">
    <property type="component" value="Unassembled WGS sequence"/>
</dbReference>
<evidence type="ECO:0000259" key="12">
    <source>
        <dbReference type="Pfam" id="PF00082"/>
    </source>
</evidence>
<feature type="signal peptide" evidence="11">
    <location>
        <begin position="1"/>
        <end position="21"/>
    </location>
</feature>
<feature type="chain" id="PRO_5045317745" evidence="11">
    <location>
        <begin position="22"/>
        <end position="744"/>
    </location>
</feature>
<keyword evidence="5 11" id="KW-0732">Signal</keyword>
<proteinExistence type="inferred from homology"/>
<evidence type="ECO:0000256" key="9">
    <source>
        <dbReference type="PROSITE-ProRule" id="PRU01240"/>
    </source>
</evidence>
<dbReference type="InterPro" id="IPR023827">
    <property type="entry name" value="Peptidase_S8_Asp-AS"/>
</dbReference>
<keyword evidence="6 9" id="KW-0378">Hydrolase</keyword>
<evidence type="ECO:0000256" key="4">
    <source>
        <dbReference type="ARBA" id="ARBA00022670"/>
    </source>
</evidence>
<comment type="similarity">
    <text evidence="2 9 10">Belongs to the peptidase S8 family.</text>
</comment>
<dbReference type="PROSITE" id="PS00138">
    <property type="entry name" value="SUBTILASE_SER"/>
    <property type="match status" value="1"/>
</dbReference>
<dbReference type="CDD" id="cd04852">
    <property type="entry name" value="Peptidases_S8_3"/>
    <property type="match status" value="1"/>
</dbReference>
<dbReference type="InterPro" id="IPR037045">
    <property type="entry name" value="S8pro/Inhibitor_I9_sf"/>
</dbReference>
<evidence type="ECO:0000313" key="17">
    <source>
        <dbReference type="Proteomes" id="UP001174677"/>
    </source>
</evidence>
<dbReference type="InterPro" id="IPR015500">
    <property type="entry name" value="Peptidase_S8_subtilisin-rel"/>
</dbReference>
<keyword evidence="17" id="KW-1185">Reference proteome</keyword>
<dbReference type="Pfam" id="PF02225">
    <property type="entry name" value="PA"/>
    <property type="match status" value="1"/>
</dbReference>
<dbReference type="InterPro" id="IPR036852">
    <property type="entry name" value="Peptidase_S8/S53_dom_sf"/>
</dbReference>
<dbReference type="InterPro" id="IPR046450">
    <property type="entry name" value="PA_dom_sf"/>
</dbReference>
<evidence type="ECO:0000259" key="14">
    <source>
        <dbReference type="Pfam" id="PF05922"/>
    </source>
</evidence>
<dbReference type="Gene3D" id="3.50.30.30">
    <property type="match status" value="1"/>
</dbReference>
<keyword evidence="3" id="KW-0964">Secreted</keyword>
<sequence>MENKRCNLLLEMVVLFQLCFAFRISSSLTTTGEGNLGTYIVFVEKPEGAVSMQPKYLDRWYQSFLPASTSNSNQSQILYSYRNVFIGFAAKITAQEAKSMERKKGFVSARPEKVLSLHTTRTPSFLGLQPNVGFWNYSNYGKGLIIGVLDTGITPDHPSFSDDGMPPPPVKWKGKCEFNGTICNKKLIGARSFSSAGEPPFDVVGHGAHTASTAAGSPVQGANFYGQANGTANGIAPLAHLAVYKVCEKSGCREADILAAMDSAVEDGVDVISLSVGGPSLPFYDDGIAIGAFGAFRKGIFVSCSAGNWGPQERSLSNEAPWIATVGASTVDREIRAIVLLGNNSTFNGQSLFQPKDFPSKFLPLVYAGANGNESSALCAPGSLSNVDVKGKIVLCEIGGGIAAIDKSQEVKDSGGAAMILMNDKRNGYVTIADAHVLPASHVGYVDGLAIKSYLNSTASPVATIKLKGTVTGLPDAPQIVSFSSRGPSRVSPGILKPDVIGPGFRILAAWPVSVDDRSKTKSTFNMISGTSMSCPHVSGVAALLKSAHPDWSPAAIKSAIMTTARSSNLGGKPIFDQQFVPANVFDIGAGHVNPSEANNPGLVYDIQSDDYIPYLCGLGYSDKEIGLIVQRTVKCSNDSSIPEAQLNYPSFSIKLGSDPKKYTRTVTNVGQPGSSFIHEITAPQGVNVEVTPNTLHFNAVNQKATYSVTFSRNGNATGSFAQGYLTWKTDLHSVKSPIAVIFE</sequence>
<dbReference type="Gene3D" id="2.60.40.2310">
    <property type="match status" value="1"/>
</dbReference>
<reference evidence="16 17" key="1">
    <citation type="journal article" date="2023" name="Plant Biotechnol. J.">
        <title>Chromosome-level wild Hevea brasiliensis genome provides new tools for genomic-assisted breeding and valuable loci to elevate rubber yield.</title>
        <authorList>
            <person name="Cheng H."/>
            <person name="Song X."/>
            <person name="Hu Y."/>
            <person name="Wu T."/>
            <person name="Yang Q."/>
            <person name="An Z."/>
            <person name="Feng S."/>
            <person name="Deng Z."/>
            <person name="Wu W."/>
            <person name="Zeng X."/>
            <person name="Tu M."/>
            <person name="Wang X."/>
            <person name="Huang H."/>
        </authorList>
    </citation>
    <scope>NUCLEOTIDE SEQUENCE [LARGE SCALE GENOMIC DNA]</scope>
    <source>
        <strain evidence="16">MT/VB/25A 57/8</strain>
    </source>
</reference>
<dbReference type="Gene3D" id="3.30.70.80">
    <property type="entry name" value="Peptidase S8 propeptide/proteinase inhibitor I9"/>
    <property type="match status" value="1"/>
</dbReference>
<evidence type="ECO:0000256" key="6">
    <source>
        <dbReference type="ARBA" id="ARBA00022801"/>
    </source>
</evidence>
<dbReference type="Pfam" id="PF00082">
    <property type="entry name" value="Peptidase_S8"/>
    <property type="match status" value="1"/>
</dbReference>
<dbReference type="InterPro" id="IPR000209">
    <property type="entry name" value="Peptidase_S8/S53_dom"/>
</dbReference>
<dbReference type="InterPro" id="IPR045051">
    <property type="entry name" value="SBT"/>
</dbReference>
<dbReference type="SUPFAM" id="SSF52025">
    <property type="entry name" value="PA domain"/>
    <property type="match status" value="1"/>
</dbReference>
<feature type="active site" description="Charge relay system" evidence="9">
    <location>
        <position position="532"/>
    </location>
</feature>
<name>A0ABQ9KAS3_HEVBR</name>
<evidence type="ECO:0000256" key="10">
    <source>
        <dbReference type="RuleBase" id="RU003355"/>
    </source>
</evidence>
<evidence type="ECO:0000313" key="16">
    <source>
        <dbReference type="EMBL" id="KAJ9129038.1"/>
    </source>
</evidence>
<evidence type="ECO:0000259" key="15">
    <source>
        <dbReference type="Pfam" id="PF17766"/>
    </source>
</evidence>
<feature type="active site" description="Charge relay system" evidence="9">
    <location>
        <position position="206"/>
    </location>
</feature>
<evidence type="ECO:0000259" key="13">
    <source>
        <dbReference type="Pfam" id="PF02225"/>
    </source>
</evidence>
<evidence type="ECO:0000256" key="5">
    <source>
        <dbReference type="ARBA" id="ARBA00022729"/>
    </source>
</evidence>
<comment type="subcellular location">
    <subcellularLocation>
        <location evidence="1">Secreted</location>
    </subcellularLocation>
</comment>
<keyword evidence="7 9" id="KW-0720">Serine protease</keyword>
<comment type="caution">
    <text evidence="16">The sequence shown here is derived from an EMBL/GenBank/DDBJ whole genome shotgun (WGS) entry which is preliminary data.</text>
</comment>
<dbReference type="EMBL" id="JARPOI010000284">
    <property type="protein sequence ID" value="KAJ9129038.1"/>
    <property type="molecule type" value="Genomic_DNA"/>
</dbReference>
<dbReference type="PRINTS" id="PR00723">
    <property type="entry name" value="SUBTILISIN"/>
</dbReference>
<evidence type="ECO:0000256" key="8">
    <source>
        <dbReference type="ARBA" id="ARBA00023180"/>
    </source>
</evidence>
<feature type="domain" description="PA" evidence="13">
    <location>
        <begin position="363"/>
        <end position="451"/>
    </location>
</feature>
<protein>
    <submittedName>
        <fullName evidence="16">Uncharacterized protein</fullName>
    </submittedName>
</protein>
<dbReference type="InterPro" id="IPR003137">
    <property type="entry name" value="PA_domain"/>
</dbReference>
<dbReference type="InterPro" id="IPR034197">
    <property type="entry name" value="Peptidases_S8_3"/>
</dbReference>
<dbReference type="Pfam" id="PF05922">
    <property type="entry name" value="Inhibitor_I9"/>
    <property type="match status" value="1"/>
</dbReference>
<dbReference type="PANTHER" id="PTHR10795">
    <property type="entry name" value="PROPROTEIN CONVERTASE SUBTILISIN/KEXIN"/>
    <property type="match status" value="1"/>
</dbReference>
<dbReference type="Gene3D" id="3.40.50.200">
    <property type="entry name" value="Peptidase S8/S53 domain"/>
    <property type="match status" value="1"/>
</dbReference>
<organism evidence="16 17">
    <name type="scientific">Hevea brasiliensis</name>
    <name type="common">Para rubber tree</name>
    <name type="synonym">Siphonia brasiliensis</name>
    <dbReference type="NCBI Taxonomy" id="3981"/>
    <lineage>
        <taxon>Eukaryota</taxon>
        <taxon>Viridiplantae</taxon>
        <taxon>Streptophyta</taxon>
        <taxon>Embryophyta</taxon>
        <taxon>Tracheophyta</taxon>
        <taxon>Spermatophyta</taxon>
        <taxon>Magnoliopsida</taxon>
        <taxon>eudicotyledons</taxon>
        <taxon>Gunneridae</taxon>
        <taxon>Pentapetalae</taxon>
        <taxon>rosids</taxon>
        <taxon>fabids</taxon>
        <taxon>Malpighiales</taxon>
        <taxon>Euphorbiaceae</taxon>
        <taxon>Crotonoideae</taxon>
        <taxon>Micrandreae</taxon>
        <taxon>Hevea</taxon>
    </lineage>
</organism>
<dbReference type="PROSITE" id="PS51892">
    <property type="entry name" value="SUBTILASE"/>
    <property type="match status" value="1"/>
</dbReference>
<dbReference type="CDD" id="cd02120">
    <property type="entry name" value="PA_subtilisin_like"/>
    <property type="match status" value="1"/>
</dbReference>
<feature type="domain" description="Inhibitor I9" evidence="14">
    <location>
        <begin position="38"/>
        <end position="118"/>
    </location>
</feature>
<evidence type="ECO:0000256" key="11">
    <source>
        <dbReference type="SAM" id="SignalP"/>
    </source>
</evidence>
<keyword evidence="8" id="KW-0325">Glycoprotein</keyword>
<dbReference type="SUPFAM" id="SSF52743">
    <property type="entry name" value="Subtilisin-like"/>
    <property type="match status" value="1"/>
</dbReference>